<evidence type="ECO:0000256" key="6">
    <source>
        <dbReference type="ARBA" id="ARBA00022723"/>
    </source>
</evidence>
<dbReference type="FunFam" id="3.40.1190.10:FF:000008">
    <property type="entry name" value="Folylpolyglutamate synthase"/>
    <property type="match status" value="1"/>
</dbReference>
<evidence type="ECO:0000256" key="7">
    <source>
        <dbReference type="ARBA" id="ARBA00022741"/>
    </source>
</evidence>
<dbReference type="GO" id="GO:0005739">
    <property type="term" value="C:mitochondrion"/>
    <property type="evidence" value="ECO:0007669"/>
    <property type="project" value="TreeGrafter"/>
</dbReference>
<dbReference type="InterPro" id="IPR036565">
    <property type="entry name" value="Mur-like_cat_sf"/>
</dbReference>
<evidence type="ECO:0000256" key="1">
    <source>
        <dbReference type="ARBA" id="ARBA00005150"/>
    </source>
</evidence>
<keyword evidence="4" id="KW-0554">One-carbon metabolism</keyword>
<evidence type="ECO:0000256" key="9">
    <source>
        <dbReference type="ARBA" id="ARBA00022842"/>
    </source>
</evidence>
<evidence type="ECO:0000256" key="4">
    <source>
        <dbReference type="ARBA" id="ARBA00022563"/>
    </source>
</evidence>
<keyword evidence="8" id="KW-0067">ATP-binding</keyword>
<keyword evidence="5" id="KW-0436">Ligase</keyword>
<dbReference type="GO" id="GO:0046872">
    <property type="term" value="F:metal ion binding"/>
    <property type="evidence" value="ECO:0007669"/>
    <property type="project" value="UniProtKB-KW"/>
</dbReference>
<evidence type="ECO:0000313" key="13">
    <source>
        <dbReference type="EMBL" id="CCA16622.1"/>
    </source>
</evidence>
<dbReference type="UniPathway" id="UPA00850"/>
<dbReference type="AlphaFoldDB" id="F0W680"/>
<dbReference type="PROSITE" id="PS01012">
    <property type="entry name" value="FOLYLPOLYGLU_SYNT_2"/>
    <property type="match status" value="1"/>
</dbReference>
<keyword evidence="6" id="KW-0479">Metal-binding</keyword>
<reference evidence="13" key="2">
    <citation type="submission" date="2011-02" db="EMBL/GenBank/DDBJ databases">
        <authorList>
            <person name="MacLean D."/>
        </authorList>
    </citation>
    <scope>NUCLEOTIDE SEQUENCE</scope>
</reference>
<dbReference type="GO" id="GO:0005524">
    <property type="term" value="F:ATP binding"/>
    <property type="evidence" value="ECO:0007669"/>
    <property type="project" value="UniProtKB-KW"/>
</dbReference>
<dbReference type="SUPFAM" id="SSF53623">
    <property type="entry name" value="MurD-like peptide ligases, catalytic domain"/>
    <property type="match status" value="1"/>
</dbReference>
<comment type="similarity">
    <text evidence="2">Belongs to the folylpolyglutamate synthase family.</text>
</comment>
<sequence length="542" mass="60133">MVSRHFSSETMRSQQKELPVTLNSQISAQNAEEKVQAAMQELLKVSAKYKDSVGSSSSIPTRDDSIALMEHYLDRLQLSVKVQKNLSVIHVAGTKGKGSTCAMTERILREQGFKTGLFTSPHLISPCERIRINGAPIASESFLHHFGSIWNRLQDTADQSEGHPPTAWFFRFLTLLALQVFVDEKVDVAILEVGLGGRLDATNVIQKPVVCGITTLDFDHTQILGSTMNSIAYAKAGIFKPNVPAFTVGQQDQLAMDTLYTCAKDSQTPLYTVPSFDDFDPTSAKAVLGLKGSYQRVNAALAVTLASTWLKHHNGTKVDWNSEESIDYSCMLTSSVKTGLAAAFWPARSHTIRKPEEPNTTYHIDGGHTLQSLVCCAEWYEDSSKKGSSKSLRRILVFSCHHERNVALLMAPLVALQFDSVYFCPTCASRPSDVEVPTFSQVMKASGLESSVQNYKDEEVHVRDQVIGPLRWQHTTAAIWKELERQQGQKASQSHIMGSTRECMDFIRLGQNHDVHQHVLFTGSLYLAGEVLQCLGWKEGHN</sequence>
<dbReference type="HOGENOM" id="CLU_015869_0_3_1"/>
<evidence type="ECO:0000256" key="5">
    <source>
        <dbReference type="ARBA" id="ARBA00022598"/>
    </source>
</evidence>
<dbReference type="PANTHER" id="PTHR11136">
    <property type="entry name" value="FOLYLPOLYGLUTAMATE SYNTHASE-RELATED"/>
    <property type="match status" value="1"/>
</dbReference>
<proteinExistence type="inferred from homology"/>
<dbReference type="PROSITE" id="PS01011">
    <property type="entry name" value="FOLYLPOLYGLU_SYNT_1"/>
    <property type="match status" value="1"/>
</dbReference>
<dbReference type="NCBIfam" id="TIGR01499">
    <property type="entry name" value="folC"/>
    <property type="match status" value="1"/>
</dbReference>
<protein>
    <recommendedName>
        <fullName evidence="3">tetrahydrofolate synthase</fullName>
        <ecNumber evidence="3">6.3.2.17</ecNumber>
    </recommendedName>
    <alternativeName>
        <fullName evidence="11">Folylpoly-gamma-glutamate synthetase</fullName>
    </alternativeName>
    <alternativeName>
        <fullName evidence="10">Tetrahydrofolylpolyglutamate synthase</fullName>
    </alternativeName>
</protein>
<accession>F0W680</accession>
<dbReference type="EMBL" id="FR824068">
    <property type="protein sequence ID" value="CCA16622.1"/>
    <property type="molecule type" value="Genomic_DNA"/>
</dbReference>
<evidence type="ECO:0000256" key="12">
    <source>
        <dbReference type="ARBA" id="ARBA00047493"/>
    </source>
</evidence>
<dbReference type="InterPro" id="IPR001645">
    <property type="entry name" value="Folylpolyglutamate_synth"/>
</dbReference>
<keyword evidence="7" id="KW-0547">Nucleotide-binding</keyword>
<dbReference type="GO" id="GO:0005829">
    <property type="term" value="C:cytosol"/>
    <property type="evidence" value="ECO:0007669"/>
    <property type="project" value="TreeGrafter"/>
</dbReference>
<dbReference type="EC" id="6.3.2.17" evidence="3"/>
<dbReference type="PANTHER" id="PTHR11136:SF5">
    <property type="entry name" value="FOLYLPOLYGLUTAMATE SYNTHASE, MITOCHONDRIAL"/>
    <property type="match status" value="1"/>
</dbReference>
<comment type="catalytic activity">
    <reaction evidence="12">
        <text>(6S)-5,6,7,8-tetrahydrofolyl-(gamma-L-Glu)(n) + L-glutamate + ATP = (6S)-5,6,7,8-tetrahydrofolyl-(gamma-L-Glu)(n+1) + ADP + phosphate + H(+)</text>
        <dbReference type="Rhea" id="RHEA:10580"/>
        <dbReference type="Rhea" id="RHEA-COMP:14738"/>
        <dbReference type="Rhea" id="RHEA-COMP:14740"/>
        <dbReference type="ChEBI" id="CHEBI:15378"/>
        <dbReference type="ChEBI" id="CHEBI:29985"/>
        <dbReference type="ChEBI" id="CHEBI:30616"/>
        <dbReference type="ChEBI" id="CHEBI:43474"/>
        <dbReference type="ChEBI" id="CHEBI:141005"/>
        <dbReference type="ChEBI" id="CHEBI:456216"/>
        <dbReference type="EC" id="6.3.2.17"/>
    </reaction>
</comment>
<dbReference type="GO" id="GO:0006730">
    <property type="term" value="P:one-carbon metabolic process"/>
    <property type="evidence" value="ECO:0007669"/>
    <property type="project" value="UniProtKB-KW"/>
</dbReference>
<name>F0W680_9STRA</name>
<dbReference type="GO" id="GO:0004326">
    <property type="term" value="F:tetrahydrofolylpolyglutamate synthase activity"/>
    <property type="evidence" value="ECO:0007669"/>
    <property type="project" value="UniProtKB-EC"/>
</dbReference>
<reference evidence="13" key="1">
    <citation type="journal article" date="2011" name="PLoS Biol.">
        <title>Gene gain and loss during evolution of obligate parasitism in the white rust pathogen of Arabidopsis thaliana.</title>
        <authorList>
            <person name="Kemen E."/>
            <person name="Gardiner A."/>
            <person name="Schultz-Larsen T."/>
            <person name="Kemen A.C."/>
            <person name="Balmuth A.L."/>
            <person name="Robert-Seilaniantz A."/>
            <person name="Bailey K."/>
            <person name="Holub E."/>
            <person name="Studholme D.J."/>
            <person name="Maclean D."/>
            <person name="Jones J.D."/>
        </authorList>
    </citation>
    <scope>NUCLEOTIDE SEQUENCE</scope>
</reference>
<evidence type="ECO:0000256" key="3">
    <source>
        <dbReference type="ARBA" id="ARBA00013025"/>
    </source>
</evidence>
<dbReference type="Gene3D" id="3.90.190.20">
    <property type="entry name" value="Mur ligase, C-terminal domain"/>
    <property type="match status" value="1"/>
</dbReference>
<evidence type="ECO:0000256" key="10">
    <source>
        <dbReference type="ARBA" id="ARBA00030592"/>
    </source>
</evidence>
<keyword evidence="9" id="KW-0460">Magnesium</keyword>
<evidence type="ECO:0000256" key="2">
    <source>
        <dbReference type="ARBA" id="ARBA00008276"/>
    </source>
</evidence>
<dbReference type="InterPro" id="IPR036615">
    <property type="entry name" value="Mur_ligase_C_dom_sf"/>
</dbReference>
<dbReference type="Gene3D" id="3.40.1190.10">
    <property type="entry name" value="Mur-like, catalytic domain"/>
    <property type="match status" value="1"/>
</dbReference>
<comment type="pathway">
    <text evidence="1">Cofactor biosynthesis; tetrahydrofolylpolyglutamate biosynthesis.</text>
</comment>
<dbReference type="InterPro" id="IPR018109">
    <property type="entry name" value="Folylpolyglutamate_synth_CS"/>
</dbReference>
<organism evidence="13">
    <name type="scientific">Albugo laibachii Nc14</name>
    <dbReference type="NCBI Taxonomy" id="890382"/>
    <lineage>
        <taxon>Eukaryota</taxon>
        <taxon>Sar</taxon>
        <taxon>Stramenopiles</taxon>
        <taxon>Oomycota</taxon>
        <taxon>Peronosporomycetes</taxon>
        <taxon>Albuginales</taxon>
        <taxon>Albuginaceae</taxon>
        <taxon>Albugo</taxon>
    </lineage>
</organism>
<evidence type="ECO:0000256" key="8">
    <source>
        <dbReference type="ARBA" id="ARBA00022840"/>
    </source>
</evidence>
<gene>
    <name evidence="13" type="primary">AlNc14C23G2379</name>
    <name evidence="13" type="ORF">ALNC14_027650</name>
</gene>
<evidence type="ECO:0000256" key="11">
    <source>
        <dbReference type="ARBA" id="ARBA00030876"/>
    </source>
</evidence>
<dbReference type="SUPFAM" id="SSF53244">
    <property type="entry name" value="MurD-like peptide ligases, peptide-binding domain"/>
    <property type="match status" value="1"/>
</dbReference>